<feature type="region of interest" description="Disordered" evidence="1">
    <location>
        <begin position="147"/>
        <end position="177"/>
    </location>
</feature>
<evidence type="ECO:0000313" key="3">
    <source>
        <dbReference type="Proteomes" id="UP000191612"/>
    </source>
</evidence>
<protein>
    <submittedName>
        <fullName evidence="2">Uncharacterized protein</fullName>
    </submittedName>
</protein>
<proteinExistence type="predicted"/>
<keyword evidence="3" id="KW-1185">Reference proteome</keyword>
<dbReference type="EMBL" id="MDYO01000021">
    <property type="protein sequence ID" value="OQD95267.1"/>
    <property type="molecule type" value="Genomic_DNA"/>
</dbReference>
<gene>
    <name evidence="2" type="ORF">PENSOL_c021G03195</name>
</gene>
<sequence>MSDQATDSSGPGPGPSSSSSSLPPIPPEPTWPTSASEAIIQNPSGPPRLLSLTLSDQLVLLQICLAHKSLYRKRRHNTDYWQRVASHFWDISGWGWTRVRNFVQYNIRRHRVNPCRVRDNPEGQMKQLLRELVAHIDIVNTPVLRIQPQRPPLSPSSHPQHTIHGNSSAGTYSRPPSMEVSGQELIAMSKEAAMRCDFDEAKSRLLQISNKAALETHLEELDMIRKAQIQTNEDFERRAREAELKDDWQTAKSLLSRIVGDDGPFLLLTLEYSRARIG</sequence>
<evidence type="ECO:0000256" key="1">
    <source>
        <dbReference type="SAM" id="MobiDB-lite"/>
    </source>
</evidence>
<dbReference type="AlphaFoldDB" id="A0A1V6R1X0"/>
<feature type="compositionally biased region" description="Polar residues" evidence="1">
    <location>
        <begin position="155"/>
        <end position="171"/>
    </location>
</feature>
<feature type="compositionally biased region" description="Low complexity" evidence="1">
    <location>
        <begin position="1"/>
        <end position="22"/>
    </location>
</feature>
<dbReference type="Proteomes" id="UP000191612">
    <property type="component" value="Unassembled WGS sequence"/>
</dbReference>
<name>A0A1V6R1X0_9EURO</name>
<evidence type="ECO:0000313" key="2">
    <source>
        <dbReference type="EMBL" id="OQD95267.1"/>
    </source>
</evidence>
<reference evidence="3" key="1">
    <citation type="journal article" date="2017" name="Nat. Microbiol.">
        <title>Global analysis of biosynthetic gene clusters reveals vast potential of secondary metabolite production in Penicillium species.</title>
        <authorList>
            <person name="Nielsen J.C."/>
            <person name="Grijseels S."/>
            <person name="Prigent S."/>
            <person name="Ji B."/>
            <person name="Dainat J."/>
            <person name="Nielsen K.F."/>
            <person name="Frisvad J.C."/>
            <person name="Workman M."/>
            <person name="Nielsen J."/>
        </authorList>
    </citation>
    <scope>NUCLEOTIDE SEQUENCE [LARGE SCALE GENOMIC DNA]</scope>
    <source>
        <strain evidence="3">IBT 29525</strain>
    </source>
</reference>
<accession>A0A1V6R1X0</accession>
<comment type="caution">
    <text evidence="2">The sequence shown here is derived from an EMBL/GenBank/DDBJ whole genome shotgun (WGS) entry which is preliminary data.</text>
</comment>
<feature type="region of interest" description="Disordered" evidence="1">
    <location>
        <begin position="1"/>
        <end position="42"/>
    </location>
</feature>
<organism evidence="2 3">
    <name type="scientific">Penicillium solitum</name>
    <dbReference type="NCBI Taxonomy" id="60172"/>
    <lineage>
        <taxon>Eukaryota</taxon>
        <taxon>Fungi</taxon>
        <taxon>Dikarya</taxon>
        <taxon>Ascomycota</taxon>
        <taxon>Pezizomycotina</taxon>
        <taxon>Eurotiomycetes</taxon>
        <taxon>Eurotiomycetidae</taxon>
        <taxon>Eurotiales</taxon>
        <taxon>Aspergillaceae</taxon>
        <taxon>Penicillium</taxon>
    </lineage>
</organism>